<organism evidence="3 4">
    <name type="scientific">Litorivivens lipolytica</name>
    <dbReference type="NCBI Taxonomy" id="1524264"/>
    <lineage>
        <taxon>Bacteria</taxon>
        <taxon>Pseudomonadati</taxon>
        <taxon>Pseudomonadota</taxon>
        <taxon>Gammaproteobacteria</taxon>
        <taxon>Litorivivens</taxon>
    </lineage>
</organism>
<dbReference type="CDD" id="cd00060">
    <property type="entry name" value="FHA"/>
    <property type="match status" value="1"/>
</dbReference>
<feature type="domain" description="FHA" evidence="1">
    <location>
        <begin position="27"/>
        <end position="76"/>
    </location>
</feature>
<dbReference type="InterPro" id="IPR008984">
    <property type="entry name" value="SMAD_FHA_dom_sf"/>
</dbReference>
<dbReference type="Gene3D" id="3.20.20.450">
    <property type="entry name" value="EAL domain"/>
    <property type="match status" value="1"/>
</dbReference>
<evidence type="ECO:0000313" key="3">
    <source>
        <dbReference type="EMBL" id="MBB3048246.1"/>
    </source>
</evidence>
<dbReference type="SMART" id="SM00052">
    <property type="entry name" value="EAL"/>
    <property type="match status" value="1"/>
</dbReference>
<dbReference type="CDD" id="cd01948">
    <property type="entry name" value="EAL"/>
    <property type="match status" value="1"/>
</dbReference>
<feature type="domain" description="EAL" evidence="2">
    <location>
        <begin position="124"/>
        <end position="363"/>
    </location>
</feature>
<gene>
    <name evidence="3" type="ORF">FHR99_002520</name>
</gene>
<evidence type="ECO:0000313" key="4">
    <source>
        <dbReference type="Proteomes" id="UP000537130"/>
    </source>
</evidence>
<dbReference type="SUPFAM" id="SSF49879">
    <property type="entry name" value="SMAD/FHA domain"/>
    <property type="match status" value="1"/>
</dbReference>
<dbReference type="Pfam" id="PF00498">
    <property type="entry name" value="FHA"/>
    <property type="match status" value="1"/>
</dbReference>
<dbReference type="PANTHER" id="PTHR33121:SF76">
    <property type="entry name" value="SIGNALING PROTEIN"/>
    <property type="match status" value="1"/>
</dbReference>
<dbReference type="SUPFAM" id="SSF141868">
    <property type="entry name" value="EAL domain-like"/>
    <property type="match status" value="1"/>
</dbReference>
<dbReference type="PROSITE" id="PS50006">
    <property type="entry name" value="FHA_DOMAIN"/>
    <property type="match status" value="1"/>
</dbReference>
<dbReference type="Proteomes" id="UP000537130">
    <property type="component" value="Unassembled WGS sequence"/>
</dbReference>
<dbReference type="PROSITE" id="PS50883">
    <property type="entry name" value="EAL"/>
    <property type="match status" value="1"/>
</dbReference>
<sequence>MAVSVYLEHFEGENRTPRRIDVTDFPARVGRLPECTIVLTDSQASRIHAELTLNDEDVILTDLGSTNGTFVNRERISAPTIISNGDVLHFAQQEFLVRTSEKTTSASEFFGDQTMVGSSTLPTNFPTQAREFGELLSKRLVCGFRQIITRNNGEFYGYELLGRGTHPTLGSSPYEMFNLAKSLDMEVELSELLRERSFEQAEAAGITAPLFFNSHPKENHEPDRLLEGLSRLSKKHASLNLVFEVHEGAVTDLKMMADMKVALREMNIRLAYDDFGAGQARLLELAEVPPDILKFDIGLVAGIAPDTPKYRLLASLNNLVQEMGIPTLAEGIETAEVAESCREMGIDYFQGYFFGRPEPIPTS</sequence>
<dbReference type="SMART" id="SM00240">
    <property type="entry name" value="FHA"/>
    <property type="match status" value="1"/>
</dbReference>
<comment type="caution">
    <text evidence="3">The sequence shown here is derived from an EMBL/GenBank/DDBJ whole genome shotgun (WGS) entry which is preliminary data.</text>
</comment>
<dbReference type="AlphaFoldDB" id="A0A7W4W6A3"/>
<evidence type="ECO:0000259" key="1">
    <source>
        <dbReference type="PROSITE" id="PS50006"/>
    </source>
</evidence>
<evidence type="ECO:0000259" key="2">
    <source>
        <dbReference type="PROSITE" id="PS50883"/>
    </source>
</evidence>
<dbReference type="Gene3D" id="2.60.200.20">
    <property type="match status" value="1"/>
</dbReference>
<dbReference type="InterPro" id="IPR001633">
    <property type="entry name" value="EAL_dom"/>
</dbReference>
<proteinExistence type="predicted"/>
<dbReference type="Pfam" id="PF00563">
    <property type="entry name" value="EAL"/>
    <property type="match status" value="1"/>
</dbReference>
<name>A0A7W4W6A3_9GAMM</name>
<dbReference type="RefSeq" id="WP_183411040.1">
    <property type="nucleotide sequence ID" value="NZ_JACHWY010000003.1"/>
</dbReference>
<keyword evidence="4" id="KW-1185">Reference proteome</keyword>
<reference evidence="3 4" key="1">
    <citation type="submission" date="2020-08" db="EMBL/GenBank/DDBJ databases">
        <title>Genomic Encyclopedia of Type Strains, Phase III (KMG-III): the genomes of soil and plant-associated and newly described type strains.</title>
        <authorList>
            <person name="Whitman W."/>
        </authorList>
    </citation>
    <scope>NUCLEOTIDE SEQUENCE [LARGE SCALE GENOMIC DNA]</scope>
    <source>
        <strain evidence="3 4">CECT 8654</strain>
    </source>
</reference>
<dbReference type="InterPro" id="IPR050706">
    <property type="entry name" value="Cyclic-di-GMP_PDE-like"/>
</dbReference>
<dbReference type="InterPro" id="IPR035919">
    <property type="entry name" value="EAL_sf"/>
</dbReference>
<protein>
    <submittedName>
        <fullName evidence="3">EAL domain-containing protein (Putative c-di-GMP-specific phosphodiesterase class I)</fullName>
    </submittedName>
</protein>
<dbReference type="PANTHER" id="PTHR33121">
    <property type="entry name" value="CYCLIC DI-GMP PHOSPHODIESTERASE PDEF"/>
    <property type="match status" value="1"/>
</dbReference>
<accession>A0A7W4W6A3</accession>
<dbReference type="InterPro" id="IPR000253">
    <property type="entry name" value="FHA_dom"/>
</dbReference>
<dbReference type="EMBL" id="JACHWY010000003">
    <property type="protein sequence ID" value="MBB3048246.1"/>
    <property type="molecule type" value="Genomic_DNA"/>
</dbReference>
<dbReference type="GO" id="GO:0071111">
    <property type="term" value="F:cyclic-guanylate-specific phosphodiesterase activity"/>
    <property type="evidence" value="ECO:0007669"/>
    <property type="project" value="InterPro"/>
</dbReference>